<dbReference type="AlphaFoldDB" id="A0AAE1NU38"/>
<sequence>MSHDTNSYIATTNKWRRDEEVEKRGREAGEDELKKSSIQEVKVQGEEDSLYQYQEEEEEEKKMWKTEEENKISRNTSRHANEN</sequence>
<keyword evidence="3" id="KW-1185">Reference proteome</keyword>
<dbReference type="Proteomes" id="UP001292094">
    <property type="component" value="Unassembled WGS sequence"/>
</dbReference>
<feature type="compositionally biased region" description="Acidic residues" evidence="1">
    <location>
        <begin position="46"/>
        <end position="59"/>
    </location>
</feature>
<feature type="compositionally biased region" description="Basic and acidic residues" evidence="1">
    <location>
        <begin position="15"/>
        <end position="37"/>
    </location>
</feature>
<evidence type="ECO:0000313" key="2">
    <source>
        <dbReference type="EMBL" id="KAK4296265.1"/>
    </source>
</evidence>
<evidence type="ECO:0000313" key="3">
    <source>
        <dbReference type="Proteomes" id="UP001292094"/>
    </source>
</evidence>
<dbReference type="EMBL" id="JAWZYT010003899">
    <property type="protein sequence ID" value="KAK4296265.1"/>
    <property type="molecule type" value="Genomic_DNA"/>
</dbReference>
<proteinExistence type="predicted"/>
<organism evidence="2 3">
    <name type="scientific">Petrolisthes manimaculis</name>
    <dbReference type="NCBI Taxonomy" id="1843537"/>
    <lineage>
        <taxon>Eukaryota</taxon>
        <taxon>Metazoa</taxon>
        <taxon>Ecdysozoa</taxon>
        <taxon>Arthropoda</taxon>
        <taxon>Crustacea</taxon>
        <taxon>Multicrustacea</taxon>
        <taxon>Malacostraca</taxon>
        <taxon>Eumalacostraca</taxon>
        <taxon>Eucarida</taxon>
        <taxon>Decapoda</taxon>
        <taxon>Pleocyemata</taxon>
        <taxon>Anomura</taxon>
        <taxon>Galatheoidea</taxon>
        <taxon>Porcellanidae</taxon>
        <taxon>Petrolisthes</taxon>
    </lineage>
</organism>
<evidence type="ECO:0000256" key="1">
    <source>
        <dbReference type="SAM" id="MobiDB-lite"/>
    </source>
</evidence>
<protein>
    <submittedName>
        <fullName evidence="2">Uncharacterized protein</fullName>
    </submittedName>
</protein>
<gene>
    <name evidence="2" type="ORF">Pmani_031236</name>
</gene>
<reference evidence="2" key="1">
    <citation type="submission" date="2023-11" db="EMBL/GenBank/DDBJ databases">
        <title>Genome assemblies of two species of porcelain crab, Petrolisthes cinctipes and Petrolisthes manimaculis (Anomura: Porcellanidae).</title>
        <authorList>
            <person name="Angst P."/>
        </authorList>
    </citation>
    <scope>NUCLEOTIDE SEQUENCE</scope>
    <source>
        <strain evidence="2">PB745_02</strain>
        <tissue evidence="2">Gill</tissue>
    </source>
</reference>
<comment type="caution">
    <text evidence="2">The sequence shown here is derived from an EMBL/GenBank/DDBJ whole genome shotgun (WGS) entry which is preliminary data.</text>
</comment>
<feature type="compositionally biased region" description="Basic and acidic residues" evidence="1">
    <location>
        <begin position="60"/>
        <end position="72"/>
    </location>
</feature>
<accession>A0AAE1NU38</accession>
<name>A0AAE1NU38_9EUCA</name>
<feature type="region of interest" description="Disordered" evidence="1">
    <location>
        <begin position="1"/>
        <end position="83"/>
    </location>
</feature>
<feature type="compositionally biased region" description="Polar residues" evidence="1">
    <location>
        <begin position="1"/>
        <end position="13"/>
    </location>
</feature>